<name>A0A3R9PNA5_9CREN</name>
<gene>
    <name evidence="2" type="ORF">D6D85_01745</name>
</gene>
<feature type="domain" description="ACT" evidence="1">
    <location>
        <begin position="170"/>
        <end position="243"/>
    </location>
</feature>
<comment type="caution">
    <text evidence="2">The sequence shown here is derived from an EMBL/GenBank/DDBJ whole genome shotgun (WGS) entry which is preliminary data.</text>
</comment>
<evidence type="ECO:0000313" key="2">
    <source>
        <dbReference type="EMBL" id="RSN78016.1"/>
    </source>
</evidence>
<dbReference type="Gene3D" id="3.30.70.260">
    <property type="match status" value="1"/>
</dbReference>
<dbReference type="InterPro" id="IPR045865">
    <property type="entry name" value="ACT-like_dom_sf"/>
</dbReference>
<dbReference type="AlphaFoldDB" id="A0A3R9PNA5"/>
<reference evidence="2 3" key="1">
    <citation type="submission" date="2018-10" db="EMBL/GenBank/DDBJ databases">
        <title>Co-occurring genomic capacity for anaerobic methane metabolism and dissimilatory sulfite reduction discovered in the Korarchaeota.</title>
        <authorList>
            <person name="Mckay L.J."/>
            <person name="Dlakic M."/>
            <person name="Fields M.W."/>
            <person name="Delmont T.O."/>
            <person name="Eren A.M."/>
            <person name="Jay Z.J."/>
            <person name="Klingelsmith K.B."/>
            <person name="Rusch D.B."/>
            <person name="Inskeep W.P."/>
        </authorList>
    </citation>
    <scope>NUCLEOTIDE SEQUENCE [LARGE SCALE GENOMIC DNA]</scope>
    <source>
        <strain evidence="2 3">MDKW</strain>
    </source>
</reference>
<keyword evidence="3" id="KW-1185">Reference proteome</keyword>
<dbReference type="PIRSF" id="PIRSF014439">
    <property type="entry name" value="APE1894_ACT"/>
    <property type="match status" value="1"/>
</dbReference>
<dbReference type="InterPro" id="IPR002912">
    <property type="entry name" value="ACT_dom"/>
</dbReference>
<evidence type="ECO:0000313" key="3">
    <source>
        <dbReference type="Proteomes" id="UP000277582"/>
    </source>
</evidence>
<dbReference type="InterPro" id="IPR016619">
    <property type="entry name" value="UCP014439_ACT"/>
</dbReference>
<proteinExistence type="predicted"/>
<dbReference type="PROSITE" id="PS51671">
    <property type="entry name" value="ACT"/>
    <property type="match status" value="1"/>
</dbReference>
<dbReference type="Proteomes" id="UP000277582">
    <property type="component" value="Unassembled WGS sequence"/>
</dbReference>
<dbReference type="EMBL" id="RCOS01000026">
    <property type="protein sequence ID" value="RSN78016.1"/>
    <property type="molecule type" value="Genomic_DNA"/>
</dbReference>
<dbReference type="InterPro" id="IPR027795">
    <property type="entry name" value="CASTOR_ACT_dom"/>
</dbReference>
<accession>A0A3R9PNA5</accession>
<dbReference type="SUPFAM" id="SSF55021">
    <property type="entry name" value="ACT-like"/>
    <property type="match status" value="1"/>
</dbReference>
<organism evidence="2 3">
    <name type="scientific">Candidatus Methanodesulfokora washburnensis</name>
    <dbReference type="NCBI Taxonomy" id="2478471"/>
    <lineage>
        <taxon>Archaea</taxon>
        <taxon>Thermoproteota</taxon>
        <taxon>Candidatus Korarchaeia</taxon>
        <taxon>Candidatus Korarchaeia incertae sedis</taxon>
        <taxon>Candidatus Methanodesulfokora</taxon>
    </lineage>
</organism>
<evidence type="ECO:0000259" key="1">
    <source>
        <dbReference type="PROSITE" id="PS51671"/>
    </source>
</evidence>
<dbReference type="Pfam" id="PF13840">
    <property type="entry name" value="ACT_7"/>
    <property type="match status" value="1"/>
</dbReference>
<protein>
    <submittedName>
        <fullName evidence="2">ACT domain-containing protein</fullName>
    </submittedName>
</protein>
<sequence length="243" mass="27436">MESASMHMRRKESIAEVVRRIIASHPSIVDCICLNIVNFSALSRSIMEEVRKASNLEKTDESAVKMAVIRFSETLKRRRTLNERMVRYILANSSMRLEMDVTVITAEREVVLRNVNEIMEKAASARFFQLTQGTRTFTLAIAREASSNVINILSRGITYRMDDQAAIILVSPEEIINTPGVVSYITSILAWNGINISQIISCHTDTILIVSKDDAIRAYNVLDEIILRLRSGQIVTNRTFDPS</sequence>